<dbReference type="InterPro" id="IPR006301">
    <property type="entry name" value="FlhA"/>
</dbReference>
<evidence type="ECO:0000256" key="5">
    <source>
        <dbReference type="ARBA" id="ARBA00022989"/>
    </source>
</evidence>
<gene>
    <name evidence="7 8" type="primary">flhA</name>
    <name evidence="8" type="ORF">GPICK_02405</name>
</gene>
<keyword evidence="7" id="KW-0813">Transport</keyword>
<feature type="transmembrane region" description="Helical" evidence="7">
    <location>
        <begin position="20"/>
        <end position="38"/>
    </location>
</feature>
<dbReference type="KEGG" id="gpi:GPICK_02405"/>
<protein>
    <recommendedName>
        <fullName evidence="7">Flagellar biosynthesis protein FlhA</fullName>
    </recommendedName>
</protein>
<keyword evidence="5 7" id="KW-1133">Transmembrane helix</keyword>
<keyword evidence="7" id="KW-1006">Bacterial flagellum protein export</keyword>
<keyword evidence="8" id="KW-0966">Cell projection</keyword>
<keyword evidence="8" id="KW-0282">Flagellum</keyword>
<evidence type="ECO:0000313" key="9">
    <source>
        <dbReference type="Proteomes" id="UP000057609"/>
    </source>
</evidence>
<dbReference type="GO" id="GO:0005886">
    <property type="term" value="C:plasma membrane"/>
    <property type="evidence" value="ECO:0007669"/>
    <property type="project" value="UniProtKB-SubCell"/>
</dbReference>
<dbReference type="PIRSF" id="PIRSF005419">
    <property type="entry name" value="FlhA"/>
    <property type="match status" value="1"/>
</dbReference>
<dbReference type="PRINTS" id="PR00949">
    <property type="entry name" value="TYPE3IMAPROT"/>
</dbReference>
<dbReference type="Pfam" id="PF00771">
    <property type="entry name" value="FHIPEP"/>
    <property type="match status" value="1"/>
</dbReference>
<dbReference type="NCBIfam" id="TIGR01398">
    <property type="entry name" value="FlhA"/>
    <property type="match status" value="1"/>
</dbReference>
<dbReference type="Gene3D" id="3.40.30.60">
    <property type="entry name" value="FHIPEP family, domain 1"/>
    <property type="match status" value="1"/>
</dbReference>
<feature type="transmembrane region" description="Helical" evidence="7">
    <location>
        <begin position="115"/>
        <end position="138"/>
    </location>
</feature>
<accession>A0A0B5B765</accession>
<evidence type="ECO:0000256" key="2">
    <source>
        <dbReference type="ARBA" id="ARBA00008835"/>
    </source>
</evidence>
<dbReference type="PROSITE" id="PS00994">
    <property type="entry name" value="FHIPEP"/>
    <property type="match status" value="1"/>
</dbReference>
<name>A0A0B5B765_9BACT</name>
<feature type="transmembrane region" description="Helical" evidence="7">
    <location>
        <begin position="289"/>
        <end position="320"/>
    </location>
</feature>
<evidence type="ECO:0000256" key="4">
    <source>
        <dbReference type="ARBA" id="ARBA00022692"/>
    </source>
</evidence>
<dbReference type="OrthoDB" id="9759185at2"/>
<dbReference type="EMBL" id="CP009788">
    <property type="protein sequence ID" value="AJE02382.1"/>
    <property type="molecule type" value="Genomic_DNA"/>
</dbReference>
<keyword evidence="3 7" id="KW-1003">Cell membrane</keyword>
<dbReference type="InterPro" id="IPR025505">
    <property type="entry name" value="FHIPEP_CS"/>
</dbReference>
<keyword evidence="7" id="KW-0653">Protein transport</keyword>
<keyword evidence="9" id="KW-1185">Reference proteome</keyword>
<keyword evidence="6 7" id="KW-0472">Membrane</keyword>
<dbReference type="PANTHER" id="PTHR30161">
    <property type="entry name" value="FLAGELLAR EXPORT PROTEIN, MEMBRANE FLHA SUBUNIT-RELATED"/>
    <property type="match status" value="1"/>
</dbReference>
<evidence type="ECO:0000256" key="3">
    <source>
        <dbReference type="ARBA" id="ARBA00022475"/>
    </source>
</evidence>
<sequence>MAPPTAEAYNLQPAKSNADIYMAVALIGVLALMIVPLPSFLLDIFLAGNITVALAILLVALYTQQPLDFSVFPSVLLVTTLYRLALNIASTRLILLHGNEGVDAAGHVIKAFGQFVVGGNYVVGAVIFLILVIINFVVITKGAGRVAEVAARFTLDAMPGKQMAIDADLSSGLINEKEARRRRTKVSREADFYGSMDGASKFVRGDAVAGILIMLVNIIGGFVIGVWQNGMPLDAALSNYTLLTIGEGLVAQIPALIISTAAGIIVTRSADEKSFGHEITGQFLNYPKAFYVSGGVLFAFGLIPGLPHFAFFLLAGAAIFAGRMAKEGAQVVEDELTALPAPHEAGEAGDPAAAAIRPLDMLELEVGYGLVPMVDAAQEGELLERIRSIRRQFAQKMGFVVPPIHIHDNLQLKPNEYCIMIKGAKVGGGELSGQYLAMDSGAVSGQVEGVRTTEPVFGLPAIWIRADAKEQAQLYGYTVVDSTTIIATHISEIIKKHAHEMVGRQELQQLLDNLSSSFPKVVDELVPSLLNLGTVLRVIKNLLREGVSIRDLRTILETLADYGGLTKDPDTLTEFVRQALGRYIVDQYKREDETLCMMSLDRRVEEIVAEAIQPSEQGSYLAIEPNTAQYILTGIRQEMEKFNQVGTSPVLIASPSIRRHVKKLTERFVPNLAVLSHNEIPSNIKIQSLGVVTLNAG</sequence>
<proteinExistence type="inferred from homology"/>
<comment type="similarity">
    <text evidence="2 7">Belongs to the FHIPEP (flagella/HR/invasion proteins export pore) family.</text>
</comment>
<keyword evidence="7" id="KW-1005">Bacterial flagellum biogenesis</keyword>
<evidence type="ECO:0000256" key="6">
    <source>
        <dbReference type="ARBA" id="ARBA00023136"/>
    </source>
</evidence>
<evidence type="ECO:0000256" key="1">
    <source>
        <dbReference type="ARBA" id="ARBA00004651"/>
    </source>
</evidence>
<dbReference type="InterPro" id="IPR042194">
    <property type="entry name" value="FHIPEP_1"/>
</dbReference>
<comment type="caution">
    <text evidence="7">Lacks conserved residue(s) required for the propagation of feature annotation.</text>
</comment>
<comment type="function">
    <text evidence="7">Required for formation of the rod structure of the flagellar apparatus. Together with FliI and FliH, may constitute the export apparatus of flagellin.</text>
</comment>
<dbReference type="GO" id="GO:0009306">
    <property type="term" value="P:protein secretion"/>
    <property type="evidence" value="ECO:0007669"/>
    <property type="project" value="InterPro"/>
</dbReference>
<dbReference type="AlphaFoldDB" id="A0A0B5B765"/>
<dbReference type="PANTHER" id="PTHR30161:SF1">
    <property type="entry name" value="FLAGELLAR BIOSYNTHESIS PROTEIN FLHA-RELATED"/>
    <property type="match status" value="1"/>
</dbReference>
<feature type="transmembrane region" description="Helical" evidence="7">
    <location>
        <begin position="44"/>
        <end position="63"/>
    </location>
</feature>
<dbReference type="Proteomes" id="UP000057609">
    <property type="component" value="Chromosome"/>
</dbReference>
<dbReference type="InterPro" id="IPR001712">
    <property type="entry name" value="T3SS_FHIPEP"/>
</dbReference>
<reference evidence="8 9" key="1">
    <citation type="journal article" date="2015" name="Genome Announc.">
        <title>Complete Genome of Geobacter pickeringii G13T, a Metal-Reducing Isolate from Sedimentary Kaolin Deposits.</title>
        <authorList>
            <person name="Badalamenti J.P."/>
            <person name="Bond D.R."/>
        </authorList>
    </citation>
    <scope>NUCLEOTIDE SEQUENCE [LARGE SCALE GENOMIC DNA]</scope>
    <source>
        <strain evidence="8 9">G13</strain>
    </source>
</reference>
<dbReference type="Gene3D" id="3.40.50.12790">
    <property type="entry name" value="FHIPEP family, domain 4"/>
    <property type="match status" value="1"/>
</dbReference>
<feature type="transmembrane region" description="Helical" evidence="7">
    <location>
        <begin position="248"/>
        <end position="268"/>
    </location>
</feature>
<keyword evidence="8" id="KW-0969">Cilium</keyword>
<dbReference type="InterPro" id="IPR042196">
    <property type="entry name" value="FHIPEP_4"/>
</dbReference>
<comment type="subcellular location">
    <subcellularLocation>
        <location evidence="1 7">Cell membrane</location>
        <topology evidence="1 7">Multi-pass membrane protein</topology>
    </subcellularLocation>
</comment>
<dbReference type="HOGENOM" id="CLU_015346_3_0_7"/>
<dbReference type="STRING" id="345632.GPICK_02405"/>
<evidence type="ECO:0000256" key="7">
    <source>
        <dbReference type="RuleBase" id="RU364093"/>
    </source>
</evidence>
<dbReference type="InterPro" id="IPR042193">
    <property type="entry name" value="FHIPEP_3"/>
</dbReference>
<keyword evidence="4 7" id="KW-0812">Transmembrane</keyword>
<dbReference type="Gene3D" id="1.10.8.540">
    <property type="entry name" value="FHIPEP family, domain 3"/>
    <property type="match status" value="1"/>
</dbReference>
<dbReference type="GO" id="GO:0044780">
    <property type="term" value="P:bacterial-type flagellum assembly"/>
    <property type="evidence" value="ECO:0007669"/>
    <property type="project" value="InterPro"/>
</dbReference>
<evidence type="ECO:0000313" key="8">
    <source>
        <dbReference type="EMBL" id="AJE02382.1"/>
    </source>
</evidence>
<feature type="transmembrane region" description="Helical" evidence="7">
    <location>
        <begin position="207"/>
        <end position="228"/>
    </location>
</feature>
<organism evidence="8 9">
    <name type="scientific">Geobacter pickeringii</name>
    <dbReference type="NCBI Taxonomy" id="345632"/>
    <lineage>
        <taxon>Bacteria</taxon>
        <taxon>Pseudomonadati</taxon>
        <taxon>Thermodesulfobacteriota</taxon>
        <taxon>Desulfuromonadia</taxon>
        <taxon>Geobacterales</taxon>
        <taxon>Geobacteraceae</taxon>
        <taxon>Geobacter</taxon>
    </lineage>
</organism>